<keyword evidence="5" id="KW-1133">Transmembrane helix</keyword>
<evidence type="ECO:0000259" key="6">
    <source>
        <dbReference type="PROSITE" id="PS50125"/>
    </source>
</evidence>
<dbReference type="InterPro" id="IPR012675">
    <property type="entry name" value="Beta-grasp_dom_sf"/>
</dbReference>
<proteinExistence type="predicted"/>
<dbReference type="EMBL" id="JABFCS010000001">
    <property type="protein sequence ID" value="NNU45120.1"/>
    <property type="molecule type" value="Genomic_DNA"/>
</dbReference>
<dbReference type="PANTHER" id="PTHR43081">
    <property type="entry name" value="ADENYLATE CYCLASE, TERMINAL-DIFFERENTIATION SPECIFIC-RELATED"/>
    <property type="match status" value="1"/>
</dbReference>
<evidence type="ECO:0000256" key="5">
    <source>
        <dbReference type="SAM" id="Phobius"/>
    </source>
</evidence>
<evidence type="ECO:0000256" key="4">
    <source>
        <dbReference type="SAM" id="MobiDB-lite"/>
    </source>
</evidence>
<dbReference type="PROSITE" id="PS50125">
    <property type="entry name" value="GUANYLATE_CYCLASE_2"/>
    <property type="match status" value="1"/>
</dbReference>
<dbReference type="PROSITE" id="PS51085">
    <property type="entry name" value="2FE2S_FER_2"/>
    <property type="match status" value="1"/>
</dbReference>
<gene>
    <name evidence="8" type="ORF">HK415_21095</name>
</gene>
<dbReference type="Pfam" id="PF00211">
    <property type="entry name" value="Guanylate_cyc"/>
    <property type="match status" value="1"/>
</dbReference>
<dbReference type="RefSeq" id="WP_171562665.1">
    <property type="nucleotide sequence ID" value="NZ_JABFCS010000001.1"/>
</dbReference>
<dbReference type="SUPFAM" id="SSF55073">
    <property type="entry name" value="Nucleotide cyclase"/>
    <property type="match status" value="1"/>
</dbReference>
<dbReference type="CDD" id="cd07302">
    <property type="entry name" value="CHD"/>
    <property type="match status" value="1"/>
</dbReference>
<evidence type="ECO:0000256" key="1">
    <source>
        <dbReference type="ARBA" id="ARBA00004651"/>
    </source>
</evidence>
<dbReference type="InterPro" id="IPR029787">
    <property type="entry name" value="Nucleotide_cyclase"/>
</dbReference>
<dbReference type="InterPro" id="IPR034804">
    <property type="entry name" value="SQR/QFR_C/D"/>
</dbReference>
<evidence type="ECO:0000256" key="2">
    <source>
        <dbReference type="ARBA" id="ARBA00022475"/>
    </source>
</evidence>
<dbReference type="Proteomes" id="UP000552954">
    <property type="component" value="Unassembled WGS sequence"/>
</dbReference>
<feature type="region of interest" description="Disordered" evidence="4">
    <location>
        <begin position="471"/>
        <end position="533"/>
    </location>
</feature>
<feature type="domain" description="Guanylate cyclase" evidence="6">
    <location>
        <begin position="356"/>
        <end position="479"/>
    </location>
</feature>
<reference evidence="8 9" key="2">
    <citation type="submission" date="2020-06" db="EMBL/GenBank/DDBJ databases">
        <title>Ramlibacter rhizophilus sp. nov., isolated from rhizosphere soil of national flower Mugunghwa from South Korea.</title>
        <authorList>
            <person name="Zheng-Fei Y."/>
            <person name="Huan T."/>
        </authorList>
    </citation>
    <scope>NUCLEOTIDE SEQUENCE [LARGE SCALE GENOMIC DNA]</scope>
    <source>
        <strain evidence="8 9">B156</strain>
    </source>
</reference>
<dbReference type="Gene3D" id="3.30.70.1230">
    <property type="entry name" value="Nucleotide cyclase"/>
    <property type="match status" value="1"/>
</dbReference>
<evidence type="ECO:0000313" key="9">
    <source>
        <dbReference type="Proteomes" id="UP000552954"/>
    </source>
</evidence>
<dbReference type="InterPro" id="IPR001054">
    <property type="entry name" value="A/G_cyclase"/>
</dbReference>
<feature type="transmembrane region" description="Helical" evidence="5">
    <location>
        <begin position="136"/>
        <end position="156"/>
    </location>
</feature>
<feature type="compositionally biased region" description="Basic residues" evidence="4">
    <location>
        <begin position="505"/>
        <end position="526"/>
    </location>
</feature>
<dbReference type="CDD" id="cd00207">
    <property type="entry name" value="fer2"/>
    <property type="match status" value="1"/>
</dbReference>
<dbReference type="PANTHER" id="PTHR43081:SF17">
    <property type="entry name" value="BLL5647 PROTEIN"/>
    <property type="match status" value="1"/>
</dbReference>
<accession>A0A849KCK2</accession>
<dbReference type="Gene3D" id="3.10.20.30">
    <property type="match status" value="1"/>
</dbReference>
<name>A0A849KCK2_9BURK</name>
<dbReference type="Pfam" id="PF00111">
    <property type="entry name" value="Fer2"/>
    <property type="match status" value="1"/>
</dbReference>
<keyword evidence="5" id="KW-0812">Transmembrane</keyword>
<feature type="compositionally biased region" description="Basic and acidic residues" evidence="4">
    <location>
        <begin position="471"/>
        <end position="484"/>
    </location>
</feature>
<feature type="transmembrane region" description="Helical" evidence="5">
    <location>
        <begin position="88"/>
        <end position="105"/>
    </location>
</feature>
<keyword evidence="9" id="KW-1185">Reference proteome</keyword>
<feature type="transmembrane region" description="Helical" evidence="5">
    <location>
        <begin position="58"/>
        <end position="76"/>
    </location>
</feature>
<dbReference type="InterPro" id="IPR036010">
    <property type="entry name" value="2Fe-2S_ferredoxin-like_sf"/>
</dbReference>
<keyword evidence="3 5" id="KW-0472">Membrane</keyword>
<dbReference type="GO" id="GO:0005886">
    <property type="term" value="C:plasma membrane"/>
    <property type="evidence" value="ECO:0007669"/>
    <property type="project" value="UniProtKB-SubCell"/>
</dbReference>
<evidence type="ECO:0000256" key="3">
    <source>
        <dbReference type="ARBA" id="ARBA00023136"/>
    </source>
</evidence>
<feature type="domain" description="2Fe-2S ferredoxin-type" evidence="7">
    <location>
        <begin position="243"/>
        <end position="337"/>
    </location>
</feature>
<dbReference type="SUPFAM" id="SSF54292">
    <property type="entry name" value="2Fe-2S ferredoxin-like"/>
    <property type="match status" value="1"/>
</dbReference>
<dbReference type="GO" id="GO:0035556">
    <property type="term" value="P:intracellular signal transduction"/>
    <property type="evidence" value="ECO:0007669"/>
    <property type="project" value="InterPro"/>
</dbReference>
<sequence length="567" mass="62336">MKSIHLSTRRLRLASGLVLLFYVLTHLSNHALGLASLAAAEAGRLVFTAFWRNPVVTVLFYGSILLHFALALAAVYERRSLMMTLTELLRVVLGFLVPFLLAAHFTQTRLVHELYAVDDTYRRNVSLMWFNDYSSWQLTLVTVAWLHGCLGIHFAFRHRAEYRRWQTTFVVAATLLAVLAATGYLSMARELASQPLYVDAINMRQVGVLQATADWIAWSSLGLLLATLLARWLRNAWARRRQGMVRIRYPGRTVEVPRGWSVLEASRANGIPHLSVCGGRARCSTCRIDVQARPGDLPPPQGDELRTLNRIGALPSVRLACQLRPTGDVQVRPLLSVKTAERAFEPLGSAMEREVVVLFADLRRWTGLSEEHLPFDLVYVLDRYFEVVGDAVREAGGIPNQFIGDSVMALFGIDTDLATAARQALAAAASVEQRMEALNETMQHEFGRRLDFGIGIHAGMAAVGTVDYRDAHADGGGRRGEHRQPPAGTHQALRRAPGGVGGRAAARRPQPRRPGAARHRRARPARPAHGLCAAGNPARVQRGRHGNGLAACAAQAPSLTAVPVRSS</sequence>
<reference evidence="8 9" key="1">
    <citation type="submission" date="2020-05" db="EMBL/GenBank/DDBJ databases">
        <authorList>
            <person name="Khan S.A."/>
            <person name="Jeon C.O."/>
            <person name="Chun B.H."/>
        </authorList>
    </citation>
    <scope>NUCLEOTIDE SEQUENCE [LARGE SCALE GENOMIC DNA]</scope>
    <source>
        <strain evidence="8 9">B156</strain>
    </source>
</reference>
<dbReference type="GO" id="GO:0051536">
    <property type="term" value="F:iron-sulfur cluster binding"/>
    <property type="evidence" value="ECO:0007669"/>
    <property type="project" value="InterPro"/>
</dbReference>
<dbReference type="GO" id="GO:0004016">
    <property type="term" value="F:adenylate cyclase activity"/>
    <property type="evidence" value="ECO:0007669"/>
    <property type="project" value="UniProtKB-ARBA"/>
</dbReference>
<keyword evidence="2" id="KW-1003">Cell membrane</keyword>
<dbReference type="AlphaFoldDB" id="A0A849KCK2"/>
<evidence type="ECO:0000259" key="7">
    <source>
        <dbReference type="PROSITE" id="PS51085"/>
    </source>
</evidence>
<comment type="caution">
    <text evidence="8">The sequence shown here is derived from an EMBL/GenBank/DDBJ whole genome shotgun (WGS) entry which is preliminary data.</text>
</comment>
<dbReference type="SUPFAM" id="SSF81343">
    <property type="entry name" value="Fumarate reductase respiratory complex transmembrane subunits"/>
    <property type="match status" value="1"/>
</dbReference>
<dbReference type="GO" id="GO:0006171">
    <property type="term" value="P:cAMP biosynthetic process"/>
    <property type="evidence" value="ECO:0007669"/>
    <property type="project" value="TreeGrafter"/>
</dbReference>
<protein>
    <submittedName>
        <fullName evidence="8">Adenylate/guanylate cyclase domain-containing protein</fullName>
    </submittedName>
</protein>
<dbReference type="InterPro" id="IPR001041">
    <property type="entry name" value="2Fe-2S_ferredoxin-type"/>
</dbReference>
<feature type="transmembrane region" description="Helical" evidence="5">
    <location>
        <begin position="168"/>
        <end position="187"/>
    </location>
</feature>
<organism evidence="8 9">
    <name type="scientific">Ramlibacter montanisoli</name>
    <dbReference type="NCBI Taxonomy" id="2732512"/>
    <lineage>
        <taxon>Bacteria</taxon>
        <taxon>Pseudomonadati</taxon>
        <taxon>Pseudomonadota</taxon>
        <taxon>Betaproteobacteria</taxon>
        <taxon>Burkholderiales</taxon>
        <taxon>Comamonadaceae</taxon>
        <taxon>Ramlibacter</taxon>
    </lineage>
</organism>
<evidence type="ECO:0000313" key="8">
    <source>
        <dbReference type="EMBL" id="NNU45120.1"/>
    </source>
</evidence>
<dbReference type="InterPro" id="IPR050697">
    <property type="entry name" value="Adenylyl/Guanylyl_Cyclase_3/4"/>
</dbReference>
<feature type="transmembrane region" description="Helical" evidence="5">
    <location>
        <begin position="215"/>
        <end position="233"/>
    </location>
</feature>
<comment type="subcellular location">
    <subcellularLocation>
        <location evidence="1">Cell membrane</location>
        <topology evidence="1">Multi-pass membrane protein</topology>
    </subcellularLocation>
</comment>